<evidence type="ECO:0000313" key="1">
    <source>
        <dbReference type="EMBL" id="VEN50113.1"/>
    </source>
</evidence>
<accession>A0A653CSQ2</accession>
<dbReference type="AlphaFoldDB" id="A0A653CSQ2"/>
<name>A0A653CSQ2_CALMS</name>
<proteinExistence type="predicted"/>
<dbReference type="EMBL" id="CAACVG010008511">
    <property type="protein sequence ID" value="VEN50113.1"/>
    <property type="molecule type" value="Genomic_DNA"/>
</dbReference>
<keyword evidence="2" id="KW-1185">Reference proteome</keyword>
<evidence type="ECO:0000313" key="2">
    <source>
        <dbReference type="Proteomes" id="UP000410492"/>
    </source>
</evidence>
<reference evidence="1 2" key="1">
    <citation type="submission" date="2019-01" db="EMBL/GenBank/DDBJ databases">
        <authorList>
            <person name="Sayadi A."/>
        </authorList>
    </citation>
    <scope>NUCLEOTIDE SEQUENCE [LARGE SCALE GENOMIC DNA]</scope>
</reference>
<protein>
    <submittedName>
        <fullName evidence="1">Uncharacterized protein</fullName>
    </submittedName>
</protein>
<sequence>MEKAVKIEESETESAGEQFKSLDIMQSVEELDTKTEIRTSASIIGVDIKNEIDTDGQTERIKRENQDCKDSPIIPDKVVKIEKDELEMYVDEPCYLDTVQLNEELKIKNEICADLESSYRDVMRIKAEHKTEESNECLAEQLHTEFDMKSESNPSTFAVPTTR</sequence>
<organism evidence="1 2">
    <name type="scientific">Callosobruchus maculatus</name>
    <name type="common">Southern cowpea weevil</name>
    <name type="synonym">Pulse bruchid</name>
    <dbReference type="NCBI Taxonomy" id="64391"/>
    <lineage>
        <taxon>Eukaryota</taxon>
        <taxon>Metazoa</taxon>
        <taxon>Ecdysozoa</taxon>
        <taxon>Arthropoda</taxon>
        <taxon>Hexapoda</taxon>
        <taxon>Insecta</taxon>
        <taxon>Pterygota</taxon>
        <taxon>Neoptera</taxon>
        <taxon>Endopterygota</taxon>
        <taxon>Coleoptera</taxon>
        <taxon>Polyphaga</taxon>
        <taxon>Cucujiformia</taxon>
        <taxon>Chrysomeloidea</taxon>
        <taxon>Chrysomelidae</taxon>
        <taxon>Bruchinae</taxon>
        <taxon>Bruchini</taxon>
        <taxon>Callosobruchus</taxon>
    </lineage>
</organism>
<dbReference type="Proteomes" id="UP000410492">
    <property type="component" value="Unassembled WGS sequence"/>
</dbReference>
<gene>
    <name evidence="1" type="ORF">CALMAC_LOCUS10989</name>
</gene>